<dbReference type="Gene3D" id="6.10.30.10">
    <property type="match status" value="1"/>
</dbReference>
<gene>
    <name evidence="4" type="ORF">ACFSCY_25290</name>
</gene>
<evidence type="ECO:0000313" key="5">
    <source>
        <dbReference type="Proteomes" id="UP001597145"/>
    </source>
</evidence>
<dbReference type="InterPro" id="IPR012340">
    <property type="entry name" value="NA-bd_OB-fold"/>
</dbReference>
<reference evidence="5" key="1">
    <citation type="journal article" date="2019" name="Int. J. Syst. Evol. Microbiol.">
        <title>The Global Catalogue of Microorganisms (GCM) 10K type strain sequencing project: providing services to taxonomists for standard genome sequencing and annotation.</title>
        <authorList>
            <consortium name="The Broad Institute Genomics Platform"/>
            <consortium name="The Broad Institute Genome Sequencing Center for Infectious Disease"/>
            <person name="Wu L."/>
            <person name="Ma J."/>
        </authorList>
    </citation>
    <scope>NUCLEOTIDE SEQUENCE [LARGE SCALE GENOMIC DNA]</scope>
    <source>
        <strain evidence="5">JCM 12165</strain>
    </source>
</reference>
<dbReference type="InterPro" id="IPR002878">
    <property type="entry name" value="ChsH2_C"/>
</dbReference>
<dbReference type="InterPro" id="IPR052513">
    <property type="entry name" value="Thioester_dehydratase-like"/>
</dbReference>
<sequence length="150" mass="16222">MTETTVDTATPASADSQRQRPWPAVNEDTAFFWDGLPVGELRIQRCGSCAALAHPPRPRCAACGSFDLGHVVASGRGRVYSHVTFHKPLAPPFTEPYSVAVIGLDEGTRLISQVIGVSPDEVHVDMPVEATFVEVEPGLTLPLFRPTQDK</sequence>
<evidence type="ECO:0000256" key="1">
    <source>
        <dbReference type="SAM" id="MobiDB-lite"/>
    </source>
</evidence>
<dbReference type="SUPFAM" id="SSF50249">
    <property type="entry name" value="Nucleic acid-binding proteins"/>
    <property type="match status" value="1"/>
</dbReference>
<dbReference type="PANTHER" id="PTHR34075:SF5">
    <property type="entry name" value="BLR3430 PROTEIN"/>
    <property type="match status" value="1"/>
</dbReference>
<dbReference type="EMBL" id="JBHUCP010000019">
    <property type="protein sequence ID" value="MFD1532742.1"/>
    <property type="molecule type" value="Genomic_DNA"/>
</dbReference>
<dbReference type="RefSeq" id="WP_343978444.1">
    <property type="nucleotide sequence ID" value="NZ_BAAAJG010000010.1"/>
</dbReference>
<accession>A0ABW4FQG1</accession>
<dbReference type="InterPro" id="IPR022002">
    <property type="entry name" value="ChsH2_Znr"/>
</dbReference>
<feature type="compositionally biased region" description="Polar residues" evidence="1">
    <location>
        <begin position="1"/>
        <end position="16"/>
    </location>
</feature>
<evidence type="ECO:0000259" key="2">
    <source>
        <dbReference type="Pfam" id="PF01796"/>
    </source>
</evidence>
<comment type="caution">
    <text evidence="4">The sequence shown here is derived from an EMBL/GenBank/DDBJ whole genome shotgun (WGS) entry which is preliminary data.</text>
</comment>
<evidence type="ECO:0000259" key="3">
    <source>
        <dbReference type="Pfam" id="PF12172"/>
    </source>
</evidence>
<dbReference type="PANTHER" id="PTHR34075">
    <property type="entry name" value="BLR3430 PROTEIN"/>
    <property type="match status" value="1"/>
</dbReference>
<dbReference type="Pfam" id="PF12172">
    <property type="entry name" value="zf-ChsH2"/>
    <property type="match status" value="1"/>
</dbReference>
<feature type="domain" description="ChsH2 C-terminal OB-fold" evidence="2">
    <location>
        <begin position="71"/>
        <end position="133"/>
    </location>
</feature>
<feature type="domain" description="ChsH2 rubredoxin-like zinc ribbon" evidence="3">
    <location>
        <begin position="33"/>
        <end position="68"/>
    </location>
</feature>
<dbReference type="Pfam" id="PF01796">
    <property type="entry name" value="OB_ChsH2_C"/>
    <property type="match status" value="1"/>
</dbReference>
<keyword evidence="5" id="KW-1185">Reference proteome</keyword>
<protein>
    <submittedName>
        <fullName evidence="4">Zn-ribbon domain-containing OB-fold protein</fullName>
    </submittedName>
</protein>
<feature type="region of interest" description="Disordered" evidence="1">
    <location>
        <begin position="1"/>
        <end position="22"/>
    </location>
</feature>
<dbReference type="Proteomes" id="UP001597145">
    <property type="component" value="Unassembled WGS sequence"/>
</dbReference>
<organism evidence="4 5">
    <name type="scientific">Pseudonocardia aurantiaca</name>
    <dbReference type="NCBI Taxonomy" id="75290"/>
    <lineage>
        <taxon>Bacteria</taxon>
        <taxon>Bacillati</taxon>
        <taxon>Actinomycetota</taxon>
        <taxon>Actinomycetes</taxon>
        <taxon>Pseudonocardiales</taxon>
        <taxon>Pseudonocardiaceae</taxon>
        <taxon>Pseudonocardia</taxon>
    </lineage>
</organism>
<proteinExistence type="predicted"/>
<evidence type="ECO:0000313" key="4">
    <source>
        <dbReference type="EMBL" id="MFD1532742.1"/>
    </source>
</evidence>
<name>A0ABW4FQG1_9PSEU</name>